<dbReference type="VEuPathDB" id="FungiDB:ASPVEDRAFT_33811"/>
<protein>
    <submittedName>
        <fullName evidence="2">Uncharacterized protein</fullName>
    </submittedName>
</protein>
<evidence type="ECO:0000313" key="2">
    <source>
        <dbReference type="EMBL" id="OJJ07606.1"/>
    </source>
</evidence>
<sequence>MPTHGHIVYTLDPTSYTLKDDCSSAYGFPRFLPEIREEGTNLKLRQSLVGAERLGDLSFGRGEQVLRLYSMPSCPRPGNSEKFHTHQGSKAKTTLRTGELTLASVIIHSMTRCLQVVAGVFYLDGSTLWGLAYVRSSYRTTSRPAIEYGGPWKLHICLSLVYQTKHRNRLESPSPPDTYDGSVYDDPEEVAPAPPAPQPAPPAAPATPALTALRLLAVLAILAALSAPARPHNRPQPRAVPASGALTSPSKKAKKERAATMGPAMAANAAVVVDVVGLYYKPKKDLKPDTPTDMSSS</sequence>
<accession>A0A1L9Q1L9</accession>
<feature type="compositionally biased region" description="Pro residues" evidence="1">
    <location>
        <begin position="192"/>
        <end position="205"/>
    </location>
</feature>
<evidence type="ECO:0000256" key="1">
    <source>
        <dbReference type="SAM" id="MobiDB-lite"/>
    </source>
</evidence>
<name>A0A1L9Q1L9_ASPVE</name>
<keyword evidence="3" id="KW-1185">Reference proteome</keyword>
<feature type="region of interest" description="Disordered" evidence="1">
    <location>
        <begin position="168"/>
        <end position="205"/>
    </location>
</feature>
<dbReference type="EMBL" id="KV878137">
    <property type="protein sequence ID" value="OJJ07606.1"/>
    <property type="molecule type" value="Genomic_DNA"/>
</dbReference>
<dbReference type="GeneID" id="63726294"/>
<dbReference type="Proteomes" id="UP000184073">
    <property type="component" value="Unassembled WGS sequence"/>
</dbReference>
<dbReference type="AlphaFoldDB" id="A0A1L9Q1L9"/>
<organism evidence="2 3">
    <name type="scientific">Aspergillus versicolor CBS 583.65</name>
    <dbReference type="NCBI Taxonomy" id="1036611"/>
    <lineage>
        <taxon>Eukaryota</taxon>
        <taxon>Fungi</taxon>
        <taxon>Dikarya</taxon>
        <taxon>Ascomycota</taxon>
        <taxon>Pezizomycotina</taxon>
        <taxon>Eurotiomycetes</taxon>
        <taxon>Eurotiomycetidae</taxon>
        <taxon>Eurotiales</taxon>
        <taxon>Aspergillaceae</taxon>
        <taxon>Aspergillus</taxon>
        <taxon>Aspergillus subgen. Nidulantes</taxon>
    </lineage>
</organism>
<feature type="region of interest" description="Disordered" evidence="1">
    <location>
        <begin position="229"/>
        <end position="262"/>
    </location>
</feature>
<reference evidence="3" key="1">
    <citation type="journal article" date="2017" name="Genome Biol.">
        <title>Comparative genomics reveals high biological diversity and specific adaptations in the industrially and medically important fungal genus Aspergillus.</title>
        <authorList>
            <person name="de Vries R.P."/>
            <person name="Riley R."/>
            <person name="Wiebenga A."/>
            <person name="Aguilar-Osorio G."/>
            <person name="Amillis S."/>
            <person name="Uchima C.A."/>
            <person name="Anderluh G."/>
            <person name="Asadollahi M."/>
            <person name="Askin M."/>
            <person name="Barry K."/>
            <person name="Battaglia E."/>
            <person name="Bayram O."/>
            <person name="Benocci T."/>
            <person name="Braus-Stromeyer S.A."/>
            <person name="Caldana C."/>
            <person name="Canovas D."/>
            <person name="Cerqueira G.C."/>
            <person name="Chen F."/>
            <person name="Chen W."/>
            <person name="Choi C."/>
            <person name="Clum A."/>
            <person name="Dos Santos R.A."/>
            <person name="Damasio A.R."/>
            <person name="Diallinas G."/>
            <person name="Emri T."/>
            <person name="Fekete E."/>
            <person name="Flipphi M."/>
            <person name="Freyberg S."/>
            <person name="Gallo A."/>
            <person name="Gournas C."/>
            <person name="Habgood R."/>
            <person name="Hainaut M."/>
            <person name="Harispe M.L."/>
            <person name="Henrissat B."/>
            <person name="Hilden K.S."/>
            <person name="Hope R."/>
            <person name="Hossain A."/>
            <person name="Karabika E."/>
            <person name="Karaffa L."/>
            <person name="Karanyi Z."/>
            <person name="Krasevec N."/>
            <person name="Kuo A."/>
            <person name="Kusch H."/>
            <person name="LaButti K."/>
            <person name="Lagendijk E.L."/>
            <person name="Lapidus A."/>
            <person name="Levasseur A."/>
            <person name="Lindquist E."/>
            <person name="Lipzen A."/>
            <person name="Logrieco A.F."/>
            <person name="MacCabe A."/>
            <person name="Maekelae M.R."/>
            <person name="Malavazi I."/>
            <person name="Melin P."/>
            <person name="Meyer V."/>
            <person name="Mielnichuk N."/>
            <person name="Miskei M."/>
            <person name="Molnar A.P."/>
            <person name="Mule G."/>
            <person name="Ngan C.Y."/>
            <person name="Orejas M."/>
            <person name="Orosz E."/>
            <person name="Ouedraogo J.P."/>
            <person name="Overkamp K.M."/>
            <person name="Park H.-S."/>
            <person name="Perrone G."/>
            <person name="Piumi F."/>
            <person name="Punt P.J."/>
            <person name="Ram A.F."/>
            <person name="Ramon A."/>
            <person name="Rauscher S."/>
            <person name="Record E."/>
            <person name="Riano-Pachon D.M."/>
            <person name="Robert V."/>
            <person name="Roehrig J."/>
            <person name="Ruller R."/>
            <person name="Salamov A."/>
            <person name="Salih N.S."/>
            <person name="Samson R.A."/>
            <person name="Sandor E."/>
            <person name="Sanguinetti M."/>
            <person name="Schuetze T."/>
            <person name="Sepcic K."/>
            <person name="Shelest E."/>
            <person name="Sherlock G."/>
            <person name="Sophianopoulou V."/>
            <person name="Squina F.M."/>
            <person name="Sun H."/>
            <person name="Susca A."/>
            <person name="Todd R.B."/>
            <person name="Tsang A."/>
            <person name="Unkles S.E."/>
            <person name="van de Wiele N."/>
            <person name="van Rossen-Uffink D."/>
            <person name="Oliveira J.V."/>
            <person name="Vesth T.C."/>
            <person name="Visser J."/>
            <person name="Yu J.-H."/>
            <person name="Zhou M."/>
            <person name="Andersen M.R."/>
            <person name="Archer D.B."/>
            <person name="Baker S.E."/>
            <person name="Benoit I."/>
            <person name="Brakhage A.A."/>
            <person name="Braus G.H."/>
            <person name="Fischer R."/>
            <person name="Frisvad J.C."/>
            <person name="Goldman G.H."/>
            <person name="Houbraken J."/>
            <person name="Oakley B."/>
            <person name="Pocsi I."/>
            <person name="Scazzocchio C."/>
            <person name="Seiboth B."/>
            <person name="vanKuyk P.A."/>
            <person name="Wortman J."/>
            <person name="Dyer P.S."/>
            <person name="Grigoriev I.V."/>
        </authorList>
    </citation>
    <scope>NUCLEOTIDE SEQUENCE [LARGE SCALE GENOMIC DNA]</scope>
    <source>
        <strain evidence="3">CBS 583.65</strain>
    </source>
</reference>
<evidence type="ECO:0000313" key="3">
    <source>
        <dbReference type="Proteomes" id="UP000184073"/>
    </source>
</evidence>
<gene>
    <name evidence="2" type="ORF">ASPVEDRAFT_33811</name>
</gene>
<proteinExistence type="predicted"/>
<dbReference type="RefSeq" id="XP_040673368.1">
    <property type="nucleotide sequence ID" value="XM_040810783.1"/>
</dbReference>